<evidence type="ECO:0000256" key="1">
    <source>
        <dbReference type="ARBA" id="ARBA00022491"/>
    </source>
</evidence>
<keyword evidence="4" id="KW-0804">Transcription</keyword>
<dbReference type="InterPro" id="IPR001761">
    <property type="entry name" value="Peripla_BP/Lac1_sug-bd_dom"/>
</dbReference>
<dbReference type="CDD" id="cd06291">
    <property type="entry name" value="PBP1_Qymf-like"/>
    <property type="match status" value="1"/>
</dbReference>
<dbReference type="HOGENOM" id="CLU_037628_6_1_9"/>
<dbReference type="Proteomes" id="UP000002433">
    <property type="component" value="Chromosome"/>
</dbReference>
<protein>
    <submittedName>
        <fullName evidence="7">Ribose operon repressor</fullName>
    </submittedName>
</protein>
<dbReference type="InterPro" id="IPR028082">
    <property type="entry name" value="Peripla_BP_I"/>
</dbReference>
<dbReference type="InterPro" id="IPR000843">
    <property type="entry name" value="HTH_LacI"/>
</dbReference>
<evidence type="ECO:0000313" key="7">
    <source>
        <dbReference type="EMBL" id="ABF32446.1"/>
    </source>
</evidence>
<feature type="domain" description="HTH lacI-type" evidence="5">
    <location>
        <begin position="18"/>
        <end position="72"/>
    </location>
</feature>
<dbReference type="Pfam" id="PF00356">
    <property type="entry name" value="LacI"/>
    <property type="match status" value="1"/>
</dbReference>
<keyword evidence="1" id="KW-0678">Repressor</keyword>
<dbReference type="PROSITE" id="PS50943">
    <property type="entry name" value="HTH_CROC1"/>
    <property type="match status" value="1"/>
</dbReference>
<dbReference type="PANTHER" id="PTHR30146:SF95">
    <property type="entry name" value="RIBOSE OPERON REPRESSOR"/>
    <property type="match status" value="1"/>
</dbReference>
<sequence>MRLKNPHKLILQGGKAMVTIKQVAEEAGVSRSTVSRYISQKGYVSDDARHKIKAAIAKLHYTPNVLAQSLKTKKNQLVGLLLPDISNPFFPRLARGAEEYLKEKGYRVMLGNISDSEALEEEYVHVLLQSNAAGIITTHDFTKRYPTLAIPVVVVDRVDQETQYGVFSDNRAGGLLAAQTVWQAGAKEVLLIRGPLDNAENINERFEASFSYLQKQDVTMYVCDSQNFDFENIQLEASSNLKCYPTIDSIIAPSDIHAIAYIHELHSQGKKIPQDVQIIGYDDILMSQFIYPSLSTIHQSSYLMGRYAAELVYTIASQLTVKANRIKLPVHYVERKTIRKR</sequence>
<dbReference type="GO" id="GO:0003700">
    <property type="term" value="F:DNA-binding transcription factor activity"/>
    <property type="evidence" value="ECO:0007669"/>
    <property type="project" value="TreeGrafter"/>
</dbReference>
<dbReference type="KEGG" id="spk:MGAS9429_Spy1259"/>
<dbReference type="SUPFAM" id="SSF47413">
    <property type="entry name" value="lambda repressor-like DNA-binding domains"/>
    <property type="match status" value="1"/>
</dbReference>
<proteinExistence type="predicted"/>
<organism evidence="7 8">
    <name type="scientific">Streptococcus pyogenes serotype M12 (strain MGAS9429)</name>
    <dbReference type="NCBI Taxonomy" id="370551"/>
    <lineage>
        <taxon>Bacteria</taxon>
        <taxon>Bacillati</taxon>
        <taxon>Bacillota</taxon>
        <taxon>Bacilli</taxon>
        <taxon>Lactobacillales</taxon>
        <taxon>Streptococcaceae</taxon>
        <taxon>Streptococcus</taxon>
    </lineage>
</organism>
<evidence type="ECO:0000259" key="6">
    <source>
        <dbReference type="PROSITE" id="PS50943"/>
    </source>
</evidence>
<name>Q1JKX3_STRPC</name>
<dbReference type="PROSITE" id="PS50932">
    <property type="entry name" value="HTH_LACI_2"/>
    <property type="match status" value="1"/>
</dbReference>
<dbReference type="CDD" id="cd01392">
    <property type="entry name" value="HTH_LacI"/>
    <property type="match status" value="1"/>
</dbReference>
<dbReference type="Gene3D" id="1.10.260.40">
    <property type="entry name" value="lambda repressor-like DNA-binding domains"/>
    <property type="match status" value="1"/>
</dbReference>
<dbReference type="SMART" id="SM00354">
    <property type="entry name" value="HTH_LACI"/>
    <property type="match status" value="1"/>
</dbReference>
<evidence type="ECO:0000256" key="3">
    <source>
        <dbReference type="ARBA" id="ARBA00023125"/>
    </source>
</evidence>
<evidence type="ECO:0000313" key="8">
    <source>
        <dbReference type="Proteomes" id="UP000002433"/>
    </source>
</evidence>
<evidence type="ECO:0000256" key="2">
    <source>
        <dbReference type="ARBA" id="ARBA00023015"/>
    </source>
</evidence>
<dbReference type="InterPro" id="IPR001387">
    <property type="entry name" value="Cro/C1-type_HTH"/>
</dbReference>
<dbReference type="Gene3D" id="3.40.50.2300">
    <property type="match status" value="2"/>
</dbReference>
<reference evidence="7 8" key="1">
    <citation type="journal article" date="2006" name="Proc. Natl. Acad. Sci. U.S.A.">
        <title>Molecular genetic anatomy of inter- and intraserotype variation in the human bacterial pathogen group A Streptococcus.</title>
        <authorList>
            <person name="Beres S.B."/>
            <person name="Richter E.W."/>
            <person name="Nagiec M.J."/>
            <person name="Sumby P."/>
            <person name="Porcella S.F."/>
            <person name="DeLeo F.R."/>
            <person name="Musser J.M."/>
        </authorList>
    </citation>
    <scope>NUCLEOTIDE SEQUENCE [LARGE SCALE GENOMIC DNA]</scope>
    <source>
        <strain evidence="7 8">MGAS9429</strain>
    </source>
</reference>
<evidence type="ECO:0000259" key="5">
    <source>
        <dbReference type="PROSITE" id="PS50932"/>
    </source>
</evidence>
<keyword evidence="3" id="KW-0238">DNA-binding</keyword>
<dbReference type="PANTHER" id="PTHR30146">
    <property type="entry name" value="LACI-RELATED TRANSCRIPTIONAL REPRESSOR"/>
    <property type="match status" value="1"/>
</dbReference>
<evidence type="ECO:0000256" key="4">
    <source>
        <dbReference type="ARBA" id="ARBA00023163"/>
    </source>
</evidence>
<accession>Q1JKX3</accession>
<keyword evidence="2" id="KW-0805">Transcription regulation</keyword>
<dbReference type="EMBL" id="CP000259">
    <property type="protein sequence ID" value="ABF32446.1"/>
    <property type="molecule type" value="Genomic_DNA"/>
</dbReference>
<feature type="domain" description="HTH cro/C1-type" evidence="6">
    <location>
        <begin position="19"/>
        <end position="47"/>
    </location>
</feature>
<dbReference type="Pfam" id="PF00532">
    <property type="entry name" value="Peripla_BP_1"/>
    <property type="match status" value="1"/>
</dbReference>
<dbReference type="AlphaFoldDB" id="Q1JKX3"/>
<dbReference type="GO" id="GO:0000976">
    <property type="term" value="F:transcription cis-regulatory region binding"/>
    <property type="evidence" value="ECO:0007669"/>
    <property type="project" value="TreeGrafter"/>
</dbReference>
<dbReference type="SUPFAM" id="SSF53822">
    <property type="entry name" value="Periplasmic binding protein-like I"/>
    <property type="match status" value="1"/>
</dbReference>
<gene>
    <name evidence="7" type="ordered locus">MGAS9429_Spy1259</name>
</gene>
<dbReference type="InterPro" id="IPR010982">
    <property type="entry name" value="Lambda_DNA-bd_dom_sf"/>
</dbReference>